<keyword evidence="2" id="KW-0732">Signal</keyword>
<evidence type="ECO:0000259" key="3">
    <source>
        <dbReference type="PROSITE" id="PS51688"/>
    </source>
</evidence>
<name>A0ABN8ET95_9BACT</name>
<protein>
    <recommendedName>
        <fullName evidence="3">Peptidase S74 domain-containing protein</fullName>
    </recommendedName>
</protein>
<reference evidence="4" key="1">
    <citation type="submission" date="2021-12" db="EMBL/GenBank/DDBJ databases">
        <authorList>
            <person name="Rodrigo-Torres L."/>
            <person name="Arahal R. D."/>
            <person name="Lucena T."/>
        </authorList>
    </citation>
    <scope>NUCLEOTIDE SEQUENCE</scope>
    <source>
        <strain evidence="4">CECT 8858</strain>
    </source>
</reference>
<dbReference type="PROSITE" id="PS51688">
    <property type="entry name" value="ICA"/>
    <property type="match status" value="1"/>
</dbReference>
<feature type="domain" description="Peptidase S74" evidence="3">
    <location>
        <begin position="436"/>
        <end position="532"/>
    </location>
</feature>
<evidence type="ECO:0000313" key="5">
    <source>
        <dbReference type="Proteomes" id="UP000837932"/>
    </source>
</evidence>
<keyword evidence="1" id="KW-0175">Coiled coil</keyword>
<evidence type="ECO:0000256" key="1">
    <source>
        <dbReference type="SAM" id="Coils"/>
    </source>
</evidence>
<proteinExistence type="predicted"/>
<dbReference type="InterPro" id="IPR030392">
    <property type="entry name" value="S74_ICA"/>
</dbReference>
<comment type="caution">
    <text evidence="4">The sequence shown here is derived from an EMBL/GenBank/DDBJ whole genome shotgun (WGS) entry which is preliminary data.</text>
</comment>
<feature type="signal peptide" evidence="2">
    <location>
        <begin position="1"/>
        <end position="19"/>
    </location>
</feature>
<sequence>MKKIFIFSLFAQISLAQNAVEIANNSIRVISNSLGYGLHSTSTGSFGTAGVFENTSGAGISSALVASNAGFGSAIYSTNFGIGASGVFQISNAISIATSLVARTNGLGSSGLFETTLNTNTKPTLSSLSNSNNYTFQAINSGTGINGGTAGYFENSSASNFTPALIVKNNGGYNAASFSIDNISNSNDVIVATTTGTGSAARLQSNGSNPTLDIIQLGGGRGINSYSTGIAGYFNSSSSYSIITSSGNVGIGTITPDKAGLVVNTVVGSTPAIFGENTAGVGLDVAWPGISFNGYYNVGRKPLVDGFVGGMSMDPTNGLIRIYNSAASGTANTNISQFDRVYINNQGKVGIGVSSPDQLLDVNGRARIRHNTFTAGIWMSNSLNSINGADGAFYGMKNDTEAGIYIGNAWRFSVNNAGNVSVGGTVTASCGVLVCSDLRYKKNITSLNNSLENILQINGVRYDFKREEFPERNFSDKNQIGFIAQEIEKLFPEMVFTDEKGYKSVDYAKFTPVLVEAIKELKKVNDELKSKNHSLENRLDKIEAMLSK</sequence>
<dbReference type="RefSeq" id="WP_238805553.1">
    <property type="nucleotide sequence ID" value="NZ_CAKLPY010000001.1"/>
</dbReference>
<evidence type="ECO:0000256" key="2">
    <source>
        <dbReference type="SAM" id="SignalP"/>
    </source>
</evidence>
<dbReference type="EMBL" id="CAKLPY010000001">
    <property type="protein sequence ID" value="CAH0995156.1"/>
    <property type="molecule type" value="Genomic_DNA"/>
</dbReference>
<keyword evidence="5" id="KW-1185">Reference proteome</keyword>
<evidence type="ECO:0000313" key="4">
    <source>
        <dbReference type="EMBL" id="CAH0995156.1"/>
    </source>
</evidence>
<gene>
    <name evidence="4" type="ORF">EMA8858_01276</name>
</gene>
<dbReference type="Pfam" id="PF13884">
    <property type="entry name" value="Peptidase_S74"/>
    <property type="match status" value="1"/>
</dbReference>
<accession>A0ABN8ET95</accession>
<dbReference type="Proteomes" id="UP000837932">
    <property type="component" value="Unassembled WGS sequence"/>
</dbReference>
<organism evidence="4 5">
    <name type="scientific">Emticicia aquatica</name>
    <dbReference type="NCBI Taxonomy" id="1681835"/>
    <lineage>
        <taxon>Bacteria</taxon>
        <taxon>Pseudomonadati</taxon>
        <taxon>Bacteroidota</taxon>
        <taxon>Cytophagia</taxon>
        <taxon>Cytophagales</taxon>
        <taxon>Leadbetterellaceae</taxon>
        <taxon>Emticicia</taxon>
    </lineage>
</organism>
<feature type="coiled-coil region" evidence="1">
    <location>
        <begin position="514"/>
        <end position="545"/>
    </location>
</feature>
<feature type="chain" id="PRO_5045669929" description="Peptidase S74 domain-containing protein" evidence="2">
    <location>
        <begin position="20"/>
        <end position="548"/>
    </location>
</feature>